<dbReference type="Proteomes" id="UP001157914">
    <property type="component" value="Unassembled WGS sequence"/>
</dbReference>
<gene>
    <name evidence="1" type="ORF">SAMN06265374_2158</name>
</gene>
<reference evidence="1 2" key="1">
    <citation type="submission" date="2017-05" db="EMBL/GenBank/DDBJ databases">
        <authorList>
            <person name="Varghese N."/>
            <person name="Submissions S."/>
        </authorList>
    </citation>
    <scope>NUCLEOTIDE SEQUENCE [LARGE SCALE GENOMIC DNA]</scope>
    <source>
        <strain evidence="1 2">DSM 15949</strain>
    </source>
</reference>
<accession>A0ABY1NYY9</accession>
<evidence type="ECO:0000313" key="1">
    <source>
        <dbReference type="EMBL" id="SMP22400.1"/>
    </source>
</evidence>
<evidence type="ECO:0000313" key="2">
    <source>
        <dbReference type="Proteomes" id="UP001157914"/>
    </source>
</evidence>
<organism evidence="1 2">
    <name type="scientific">Roseibium denhamense</name>
    <dbReference type="NCBI Taxonomy" id="76305"/>
    <lineage>
        <taxon>Bacteria</taxon>
        <taxon>Pseudomonadati</taxon>
        <taxon>Pseudomonadota</taxon>
        <taxon>Alphaproteobacteria</taxon>
        <taxon>Hyphomicrobiales</taxon>
        <taxon>Stappiaceae</taxon>
        <taxon>Roseibium</taxon>
    </lineage>
</organism>
<name>A0ABY1NYY9_9HYPH</name>
<proteinExistence type="predicted"/>
<protein>
    <submittedName>
        <fullName evidence="1">Uncharacterized protein</fullName>
    </submittedName>
</protein>
<comment type="caution">
    <text evidence="1">The sequence shown here is derived from an EMBL/GenBank/DDBJ whole genome shotgun (WGS) entry which is preliminary data.</text>
</comment>
<dbReference type="EMBL" id="FXTT01000003">
    <property type="protein sequence ID" value="SMP22400.1"/>
    <property type="molecule type" value="Genomic_DNA"/>
</dbReference>
<feature type="non-terminal residue" evidence="1">
    <location>
        <position position="1"/>
    </location>
</feature>
<sequence>RTCKPPESRSGKRAVSVGEHVLRKLVMNPDEMNEPSYILGRPCCDVVQELEARKS</sequence>
<keyword evidence="2" id="KW-1185">Reference proteome</keyword>